<keyword evidence="5 7" id="KW-1133">Transmembrane helix</keyword>
<comment type="subcellular location">
    <subcellularLocation>
        <location evidence="1 7">Cell membrane</location>
        <topology evidence="1 7">Multi-pass membrane protein</topology>
    </subcellularLocation>
</comment>
<evidence type="ECO:0000256" key="3">
    <source>
        <dbReference type="ARBA" id="ARBA00022475"/>
    </source>
</evidence>
<dbReference type="Proteomes" id="UP000245765">
    <property type="component" value="Unassembled WGS sequence"/>
</dbReference>
<feature type="transmembrane region" description="Helical" evidence="7">
    <location>
        <begin position="56"/>
        <end position="77"/>
    </location>
</feature>
<dbReference type="AlphaFoldDB" id="A0A317F663"/>
<dbReference type="Gene3D" id="1.10.3720.10">
    <property type="entry name" value="MetI-like"/>
    <property type="match status" value="1"/>
</dbReference>
<dbReference type="InterPro" id="IPR000515">
    <property type="entry name" value="MetI-like"/>
</dbReference>
<keyword evidence="3" id="KW-1003">Cell membrane</keyword>
<dbReference type="Pfam" id="PF00528">
    <property type="entry name" value="BPD_transp_1"/>
    <property type="match status" value="1"/>
</dbReference>
<accession>A0A317F663</accession>
<keyword evidence="10" id="KW-1185">Reference proteome</keyword>
<proteinExistence type="inferred from homology"/>
<keyword evidence="2 7" id="KW-0813">Transport</keyword>
<evidence type="ECO:0000259" key="8">
    <source>
        <dbReference type="PROSITE" id="PS50928"/>
    </source>
</evidence>
<name>A0A317F663_9PROT</name>
<gene>
    <name evidence="9" type="ORF">DFH01_27250</name>
</gene>
<dbReference type="InterPro" id="IPR035906">
    <property type="entry name" value="MetI-like_sf"/>
</dbReference>
<evidence type="ECO:0000313" key="9">
    <source>
        <dbReference type="EMBL" id="PWS34032.1"/>
    </source>
</evidence>
<comment type="caution">
    <text evidence="9">The sequence shown here is derived from an EMBL/GenBank/DDBJ whole genome shotgun (WGS) entry which is preliminary data.</text>
</comment>
<sequence>MRGIIAAAGLIALWQGFVWITQVPPFLLPSPWRVAEALLARWDSLLQNALVTGAEILLGLLLGTLLGCAAALTLAAWRGGRRWLLPLLLVSQAVPVFAIAPLLTLWFGFGMASKVAMATLIIFFPVATAFYDGLRRTEPGWLDLAATMDATPAAVLWRLRVPAALPALASGLRVAAAVAPIGAVVGEWVGASAGLGYMMLHANGRSQTDVMFAALLVLALMALALWFCMDRLLRRAIPWQPDQLTEPVR</sequence>
<evidence type="ECO:0000256" key="4">
    <source>
        <dbReference type="ARBA" id="ARBA00022692"/>
    </source>
</evidence>
<organism evidence="9 10">
    <name type="scientific">Falsiroseomonas bella</name>
    <dbReference type="NCBI Taxonomy" id="2184016"/>
    <lineage>
        <taxon>Bacteria</taxon>
        <taxon>Pseudomonadati</taxon>
        <taxon>Pseudomonadota</taxon>
        <taxon>Alphaproteobacteria</taxon>
        <taxon>Acetobacterales</taxon>
        <taxon>Roseomonadaceae</taxon>
        <taxon>Falsiroseomonas</taxon>
    </lineage>
</organism>
<feature type="domain" description="ABC transmembrane type-1" evidence="8">
    <location>
        <begin position="45"/>
        <end position="229"/>
    </location>
</feature>
<dbReference type="EMBL" id="QGNA01000009">
    <property type="protein sequence ID" value="PWS34032.1"/>
    <property type="molecule type" value="Genomic_DNA"/>
</dbReference>
<evidence type="ECO:0000256" key="2">
    <source>
        <dbReference type="ARBA" id="ARBA00022448"/>
    </source>
</evidence>
<protein>
    <submittedName>
        <fullName evidence="9">ABC transporter permease</fullName>
    </submittedName>
</protein>
<keyword evidence="6 7" id="KW-0472">Membrane</keyword>
<dbReference type="PROSITE" id="PS50928">
    <property type="entry name" value="ABC_TM1"/>
    <property type="match status" value="1"/>
</dbReference>
<dbReference type="GO" id="GO:0005886">
    <property type="term" value="C:plasma membrane"/>
    <property type="evidence" value="ECO:0007669"/>
    <property type="project" value="UniProtKB-SubCell"/>
</dbReference>
<feature type="transmembrane region" description="Helical" evidence="7">
    <location>
        <begin position="115"/>
        <end position="134"/>
    </location>
</feature>
<dbReference type="PANTHER" id="PTHR30151">
    <property type="entry name" value="ALKANE SULFONATE ABC TRANSPORTER-RELATED, MEMBRANE SUBUNIT"/>
    <property type="match status" value="1"/>
</dbReference>
<reference evidence="10" key="1">
    <citation type="submission" date="2018-05" db="EMBL/GenBank/DDBJ databases">
        <authorList>
            <person name="Du Z."/>
            <person name="Wang X."/>
        </authorList>
    </citation>
    <scope>NUCLEOTIDE SEQUENCE [LARGE SCALE GENOMIC DNA]</scope>
    <source>
        <strain evidence="10">CQN31</strain>
    </source>
</reference>
<evidence type="ECO:0000256" key="1">
    <source>
        <dbReference type="ARBA" id="ARBA00004651"/>
    </source>
</evidence>
<dbReference type="RefSeq" id="WP_109873693.1">
    <property type="nucleotide sequence ID" value="NZ_QGNA01000009.1"/>
</dbReference>
<comment type="similarity">
    <text evidence="7">Belongs to the binding-protein-dependent transport system permease family.</text>
</comment>
<feature type="transmembrane region" description="Helical" evidence="7">
    <location>
        <begin position="210"/>
        <end position="229"/>
    </location>
</feature>
<feature type="transmembrane region" description="Helical" evidence="7">
    <location>
        <begin position="84"/>
        <end position="109"/>
    </location>
</feature>
<evidence type="ECO:0000256" key="5">
    <source>
        <dbReference type="ARBA" id="ARBA00022989"/>
    </source>
</evidence>
<dbReference type="CDD" id="cd06261">
    <property type="entry name" value="TM_PBP2"/>
    <property type="match status" value="1"/>
</dbReference>
<dbReference type="OrthoDB" id="9786495at2"/>
<evidence type="ECO:0000313" key="10">
    <source>
        <dbReference type="Proteomes" id="UP000245765"/>
    </source>
</evidence>
<dbReference type="SUPFAM" id="SSF161098">
    <property type="entry name" value="MetI-like"/>
    <property type="match status" value="1"/>
</dbReference>
<evidence type="ECO:0000256" key="6">
    <source>
        <dbReference type="ARBA" id="ARBA00023136"/>
    </source>
</evidence>
<dbReference type="GO" id="GO:0055085">
    <property type="term" value="P:transmembrane transport"/>
    <property type="evidence" value="ECO:0007669"/>
    <property type="project" value="InterPro"/>
</dbReference>
<evidence type="ECO:0000256" key="7">
    <source>
        <dbReference type="RuleBase" id="RU363032"/>
    </source>
</evidence>
<keyword evidence="4 7" id="KW-0812">Transmembrane</keyword>
<dbReference type="PANTHER" id="PTHR30151:SF20">
    <property type="entry name" value="ABC TRANSPORTER PERMEASE PROTEIN HI_0355-RELATED"/>
    <property type="match status" value="1"/>
</dbReference>
<feature type="transmembrane region" description="Helical" evidence="7">
    <location>
        <begin position="174"/>
        <end position="198"/>
    </location>
</feature>